<keyword evidence="1" id="KW-0472">Membrane</keyword>
<organism evidence="2 3">
    <name type="scientific">Tuber borchii</name>
    <name type="common">White truffle</name>
    <dbReference type="NCBI Taxonomy" id="42251"/>
    <lineage>
        <taxon>Eukaryota</taxon>
        <taxon>Fungi</taxon>
        <taxon>Dikarya</taxon>
        <taxon>Ascomycota</taxon>
        <taxon>Pezizomycotina</taxon>
        <taxon>Pezizomycetes</taxon>
        <taxon>Pezizales</taxon>
        <taxon>Tuberaceae</taxon>
        <taxon>Tuber</taxon>
    </lineage>
</organism>
<dbReference type="EMBL" id="NESQ01000377">
    <property type="protein sequence ID" value="PUU73431.1"/>
    <property type="molecule type" value="Genomic_DNA"/>
</dbReference>
<proteinExistence type="predicted"/>
<reference evidence="2 3" key="1">
    <citation type="submission" date="2017-04" db="EMBL/GenBank/DDBJ databases">
        <title>Draft genome sequence of Tuber borchii Vittad., a whitish edible truffle.</title>
        <authorList>
            <consortium name="DOE Joint Genome Institute"/>
            <person name="Murat C."/>
            <person name="Kuo A."/>
            <person name="Barry K.W."/>
            <person name="Clum A."/>
            <person name="Dockter R.B."/>
            <person name="Fauchery L."/>
            <person name="Iotti M."/>
            <person name="Kohler A."/>
            <person name="Labutti K."/>
            <person name="Lindquist E.A."/>
            <person name="Lipzen A."/>
            <person name="Ohm R.A."/>
            <person name="Wang M."/>
            <person name="Grigoriev I.V."/>
            <person name="Zambonelli A."/>
            <person name="Martin F.M."/>
        </authorList>
    </citation>
    <scope>NUCLEOTIDE SEQUENCE [LARGE SCALE GENOMIC DNA]</scope>
    <source>
        <strain evidence="2 3">Tbo3840</strain>
    </source>
</reference>
<evidence type="ECO:0000256" key="1">
    <source>
        <dbReference type="SAM" id="Phobius"/>
    </source>
</evidence>
<keyword evidence="3" id="KW-1185">Reference proteome</keyword>
<keyword evidence="1" id="KW-0812">Transmembrane</keyword>
<name>A0A2T6ZD52_TUBBO</name>
<dbReference type="AlphaFoldDB" id="A0A2T6ZD52"/>
<evidence type="ECO:0000313" key="2">
    <source>
        <dbReference type="EMBL" id="PUU73431.1"/>
    </source>
</evidence>
<protein>
    <submittedName>
        <fullName evidence="2">Uncharacterized protein</fullName>
    </submittedName>
</protein>
<sequence length="76" mass="8845">MGSWTCSWRYWWLKYFSFLFPFPFLLKLILQLFSHPPFYPTLCLSHFITIPPPSLSLASPLLSPRLPRGGEKKGSV</sequence>
<evidence type="ECO:0000313" key="3">
    <source>
        <dbReference type="Proteomes" id="UP000244722"/>
    </source>
</evidence>
<accession>A0A2T6ZD52</accession>
<gene>
    <name evidence="2" type="ORF">B9Z19DRAFT_1095068</name>
</gene>
<feature type="transmembrane region" description="Helical" evidence="1">
    <location>
        <begin position="12"/>
        <end position="30"/>
    </location>
</feature>
<keyword evidence="1" id="KW-1133">Transmembrane helix</keyword>
<comment type="caution">
    <text evidence="2">The sequence shown here is derived from an EMBL/GenBank/DDBJ whole genome shotgun (WGS) entry which is preliminary data.</text>
</comment>
<dbReference type="Proteomes" id="UP000244722">
    <property type="component" value="Unassembled WGS sequence"/>
</dbReference>